<sequence length="96" mass="10612">MHLEPTCWNPVCHRRGLQQAFSIGTVSLFVAMNNNNNNSSLSVFSVSEDALFATTLSNVLGFNPTEPEIEDFPECPPLNVSCACHTEYASYEGLER</sequence>
<dbReference type="EnsemblMetazoa" id="CJA38984.1">
    <property type="protein sequence ID" value="CJA38984.1"/>
    <property type="gene ID" value="WBGene00214831"/>
</dbReference>
<name>A0A8R1IP29_CAEJA</name>
<dbReference type="AlphaFoldDB" id="A0A8R1IP29"/>
<keyword evidence="2" id="KW-1185">Reference proteome</keyword>
<accession>A0A8R1IP29</accession>
<protein>
    <submittedName>
        <fullName evidence="1">Uncharacterized protein</fullName>
    </submittedName>
</protein>
<organism evidence="1 2">
    <name type="scientific">Caenorhabditis japonica</name>
    <dbReference type="NCBI Taxonomy" id="281687"/>
    <lineage>
        <taxon>Eukaryota</taxon>
        <taxon>Metazoa</taxon>
        <taxon>Ecdysozoa</taxon>
        <taxon>Nematoda</taxon>
        <taxon>Chromadorea</taxon>
        <taxon>Rhabditida</taxon>
        <taxon>Rhabditina</taxon>
        <taxon>Rhabditomorpha</taxon>
        <taxon>Rhabditoidea</taxon>
        <taxon>Rhabditidae</taxon>
        <taxon>Peloderinae</taxon>
        <taxon>Caenorhabditis</taxon>
    </lineage>
</organism>
<evidence type="ECO:0000313" key="2">
    <source>
        <dbReference type="Proteomes" id="UP000005237"/>
    </source>
</evidence>
<proteinExistence type="predicted"/>
<reference evidence="2" key="1">
    <citation type="submission" date="2010-08" db="EMBL/GenBank/DDBJ databases">
        <authorList>
            <consortium name="Caenorhabditis japonica Sequencing Consortium"/>
            <person name="Wilson R.K."/>
        </authorList>
    </citation>
    <scope>NUCLEOTIDE SEQUENCE [LARGE SCALE GENOMIC DNA]</scope>
    <source>
        <strain evidence="2">DF5081</strain>
    </source>
</reference>
<reference evidence="1" key="2">
    <citation type="submission" date="2022-06" db="UniProtKB">
        <authorList>
            <consortium name="EnsemblMetazoa"/>
        </authorList>
    </citation>
    <scope>IDENTIFICATION</scope>
    <source>
        <strain evidence="1">DF5081</strain>
    </source>
</reference>
<dbReference type="Proteomes" id="UP000005237">
    <property type="component" value="Unassembled WGS sequence"/>
</dbReference>
<evidence type="ECO:0000313" key="1">
    <source>
        <dbReference type="EnsemblMetazoa" id="CJA38984.1"/>
    </source>
</evidence>